<dbReference type="UniPathway" id="UPA00557">
    <property type="reaction ID" value="UER00614"/>
</dbReference>
<dbReference type="GO" id="GO:0004605">
    <property type="term" value="F:phosphatidate cytidylyltransferase activity"/>
    <property type="evidence" value="ECO:0007669"/>
    <property type="project" value="UniProtKB-EC"/>
</dbReference>
<evidence type="ECO:0000256" key="4">
    <source>
        <dbReference type="ARBA" id="ARBA00005189"/>
    </source>
</evidence>
<evidence type="ECO:0000256" key="2">
    <source>
        <dbReference type="ARBA" id="ARBA00004651"/>
    </source>
</evidence>
<feature type="transmembrane region" description="Helical" evidence="19">
    <location>
        <begin position="115"/>
        <end position="135"/>
    </location>
</feature>
<feature type="transmembrane region" description="Helical" evidence="19">
    <location>
        <begin position="65"/>
        <end position="84"/>
    </location>
</feature>
<keyword evidence="17" id="KW-1208">Phospholipid metabolism</keyword>
<organism evidence="20 21">
    <name type="scientific">Hypericibacter adhaerens</name>
    <dbReference type="NCBI Taxonomy" id="2602016"/>
    <lineage>
        <taxon>Bacteria</taxon>
        <taxon>Pseudomonadati</taxon>
        <taxon>Pseudomonadota</taxon>
        <taxon>Alphaproteobacteria</taxon>
        <taxon>Rhodospirillales</taxon>
        <taxon>Dongiaceae</taxon>
        <taxon>Hypericibacter</taxon>
    </lineage>
</organism>
<evidence type="ECO:0000256" key="17">
    <source>
        <dbReference type="ARBA" id="ARBA00023264"/>
    </source>
</evidence>
<comment type="subcellular location">
    <subcellularLocation>
        <location evidence="2">Cell membrane</location>
        <topology evidence="2">Multi-pass membrane protein</topology>
    </subcellularLocation>
</comment>
<evidence type="ECO:0000256" key="9">
    <source>
        <dbReference type="ARBA" id="ARBA00022516"/>
    </source>
</evidence>
<evidence type="ECO:0000256" key="13">
    <source>
        <dbReference type="ARBA" id="ARBA00022989"/>
    </source>
</evidence>
<feature type="transmembrane region" description="Helical" evidence="19">
    <location>
        <begin position="141"/>
        <end position="162"/>
    </location>
</feature>
<evidence type="ECO:0000256" key="11">
    <source>
        <dbReference type="ARBA" id="ARBA00022692"/>
    </source>
</evidence>
<keyword evidence="10 18" id="KW-0808">Transferase</keyword>
<dbReference type="GO" id="GO:0005886">
    <property type="term" value="C:plasma membrane"/>
    <property type="evidence" value="ECO:0007669"/>
    <property type="project" value="UniProtKB-SubCell"/>
</dbReference>
<evidence type="ECO:0000313" key="20">
    <source>
        <dbReference type="EMBL" id="QEX22336.1"/>
    </source>
</evidence>
<dbReference type="PANTHER" id="PTHR46382:SF1">
    <property type="entry name" value="PHOSPHATIDATE CYTIDYLYLTRANSFERASE"/>
    <property type="match status" value="1"/>
</dbReference>
<comment type="pathway">
    <text evidence="4">Lipid metabolism.</text>
</comment>
<comment type="similarity">
    <text evidence="5 18">Belongs to the CDS family.</text>
</comment>
<evidence type="ECO:0000256" key="12">
    <source>
        <dbReference type="ARBA" id="ARBA00022695"/>
    </source>
</evidence>
<dbReference type="InterPro" id="IPR000374">
    <property type="entry name" value="PC_trans"/>
</dbReference>
<keyword evidence="13 19" id="KW-1133">Transmembrane helix</keyword>
<evidence type="ECO:0000256" key="6">
    <source>
        <dbReference type="ARBA" id="ARBA00012487"/>
    </source>
</evidence>
<dbReference type="Pfam" id="PF01148">
    <property type="entry name" value="CTP_transf_1"/>
    <property type="match status" value="1"/>
</dbReference>
<feature type="transmembrane region" description="Helical" evidence="19">
    <location>
        <begin position="182"/>
        <end position="203"/>
    </location>
</feature>
<evidence type="ECO:0000256" key="8">
    <source>
        <dbReference type="ARBA" id="ARBA00022475"/>
    </source>
</evidence>
<proteinExistence type="inferred from homology"/>
<dbReference type="EMBL" id="CP042582">
    <property type="protein sequence ID" value="QEX22336.1"/>
    <property type="molecule type" value="Genomic_DNA"/>
</dbReference>
<dbReference type="EC" id="2.7.7.41" evidence="6 18"/>
<dbReference type="Proteomes" id="UP000325797">
    <property type="component" value="Chromosome"/>
</dbReference>
<accession>A0A5J6N5U5</accession>
<evidence type="ECO:0000256" key="5">
    <source>
        <dbReference type="ARBA" id="ARBA00010185"/>
    </source>
</evidence>
<feature type="transmembrane region" description="Helical" evidence="19">
    <location>
        <begin position="90"/>
        <end position="108"/>
    </location>
</feature>
<evidence type="ECO:0000256" key="1">
    <source>
        <dbReference type="ARBA" id="ARBA00001698"/>
    </source>
</evidence>
<dbReference type="GO" id="GO:0016024">
    <property type="term" value="P:CDP-diacylglycerol biosynthetic process"/>
    <property type="evidence" value="ECO:0007669"/>
    <property type="project" value="UniProtKB-UniPathway"/>
</dbReference>
<dbReference type="PANTHER" id="PTHR46382">
    <property type="entry name" value="PHOSPHATIDATE CYTIDYLYLTRANSFERASE"/>
    <property type="match status" value="1"/>
</dbReference>
<gene>
    <name evidence="20" type="ORF">FRZ61_22660</name>
</gene>
<dbReference type="RefSeq" id="WP_225309215.1">
    <property type="nucleotide sequence ID" value="NZ_CP042582.1"/>
</dbReference>
<evidence type="ECO:0000256" key="18">
    <source>
        <dbReference type="RuleBase" id="RU003938"/>
    </source>
</evidence>
<keyword evidence="14" id="KW-0443">Lipid metabolism</keyword>
<comment type="pathway">
    <text evidence="3 18">Phospholipid metabolism; CDP-diacylglycerol biosynthesis; CDP-diacylglycerol from sn-glycerol 3-phosphate: step 3/3.</text>
</comment>
<feature type="transmembrane region" description="Helical" evidence="19">
    <location>
        <begin position="258"/>
        <end position="278"/>
    </location>
</feature>
<sequence length="282" mass="28807">MTAPAGSGAPGAVGSLTRRALAALVLMPVVLGALWLGNPVWTILIAIAAGAMGWEWRRLTSRGSMGAIGWAMVALVAVVVLLPLSGRLDLALWLLAGGTLLLGLAAGMREGASHAGWLAAGILYVALPALSLAWLRDIPEAGLATLLWLLILVWAIDTAAYAAGKLIGGPKLIPRISPNKTWAGLAGGALGALVVGYVAARWIGQASPWPLACLSFLLAFIEQAGDAFESAVKRHFGVKDSSGLIPGHGGMLDRVDGLVAVALAVAGFVLVTGVAPLASDWP</sequence>
<evidence type="ECO:0000256" key="16">
    <source>
        <dbReference type="ARBA" id="ARBA00023209"/>
    </source>
</evidence>
<reference evidence="20 21" key="1">
    <citation type="submission" date="2019-08" db="EMBL/GenBank/DDBJ databases">
        <title>Hyperibacter terrae gen. nov., sp. nov. and Hyperibacter viscosus sp. nov., two new members in the family Rhodospirillaceae isolated from the rhizosphere of Hypericum perforatum.</title>
        <authorList>
            <person name="Noviana Z."/>
        </authorList>
    </citation>
    <scope>NUCLEOTIDE SEQUENCE [LARGE SCALE GENOMIC DNA]</scope>
    <source>
        <strain evidence="20 21">R5959</strain>
    </source>
</reference>
<evidence type="ECO:0000256" key="19">
    <source>
        <dbReference type="SAM" id="Phobius"/>
    </source>
</evidence>
<keyword evidence="9" id="KW-0444">Lipid biosynthesis</keyword>
<evidence type="ECO:0000256" key="14">
    <source>
        <dbReference type="ARBA" id="ARBA00023098"/>
    </source>
</evidence>
<evidence type="ECO:0000256" key="7">
    <source>
        <dbReference type="ARBA" id="ARBA00019373"/>
    </source>
</evidence>
<dbReference type="AlphaFoldDB" id="A0A5J6N5U5"/>
<comment type="catalytic activity">
    <reaction evidence="1 18">
        <text>a 1,2-diacyl-sn-glycero-3-phosphate + CTP + H(+) = a CDP-1,2-diacyl-sn-glycerol + diphosphate</text>
        <dbReference type="Rhea" id="RHEA:16229"/>
        <dbReference type="ChEBI" id="CHEBI:15378"/>
        <dbReference type="ChEBI" id="CHEBI:33019"/>
        <dbReference type="ChEBI" id="CHEBI:37563"/>
        <dbReference type="ChEBI" id="CHEBI:58332"/>
        <dbReference type="ChEBI" id="CHEBI:58608"/>
        <dbReference type="EC" id="2.7.7.41"/>
    </reaction>
</comment>
<keyword evidence="16" id="KW-0594">Phospholipid biosynthesis</keyword>
<keyword evidence="11 18" id="KW-0812">Transmembrane</keyword>
<name>A0A5J6N5U5_9PROT</name>
<keyword evidence="8" id="KW-1003">Cell membrane</keyword>
<dbReference type="PROSITE" id="PS01315">
    <property type="entry name" value="CDS"/>
    <property type="match status" value="1"/>
</dbReference>
<keyword evidence="21" id="KW-1185">Reference proteome</keyword>
<evidence type="ECO:0000256" key="3">
    <source>
        <dbReference type="ARBA" id="ARBA00005119"/>
    </source>
</evidence>
<keyword evidence="12 18" id="KW-0548">Nucleotidyltransferase</keyword>
<keyword evidence="15 19" id="KW-0472">Membrane</keyword>
<feature type="transmembrane region" description="Helical" evidence="19">
    <location>
        <begin position="20"/>
        <end position="53"/>
    </location>
</feature>
<protein>
    <recommendedName>
        <fullName evidence="7 18">Phosphatidate cytidylyltransferase</fullName>
        <ecNumber evidence="6 18">2.7.7.41</ecNumber>
    </recommendedName>
</protein>
<evidence type="ECO:0000256" key="10">
    <source>
        <dbReference type="ARBA" id="ARBA00022679"/>
    </source>
</evidence>
<evidence type="ECO:0000313" key="21">
    <source>
        <dbReference type="Proteomes" id="UP000325797"/>
    </source>
</evidence>
<dbReference type="KEGG" id="hadh:FRZ61_22660"/>
<evidence type="ECO:0000256" key="15">
    <source>
        <dbReference type="ARBA" id="ARBA00023136"/>
    </source>
</evidence>